<dbReference type="InterPro" id="IPR029044">
    <property type="entry name" value="Nucleotide-diphossugar_trans"/>
</dbReference>
<dbReference type="InterPro" id="IPR001173">
    <property type="entry name" value="Glyco_trans_2-like"/>
</dbReference>
<organism evidence="2 3">
    <name type="scientific">Candidatus Buchananbacteria bacterium RIFCSPHIGHO2_01_FULL_39_8</name>
    <dbReference type="NCBI Taxonomy" id="1797533"/>
    <lineage>
        <taxon>Bacteria</taxon>
        <taxon>Candidatus Buchananiibacteriota</taxon>
    </lineage>
</organism>
<name>A0A1G1XXQ0_9BACT</name>
<sequence>MPVISVIVPVYNGKKTIKGCLDSIFKQNFSDFEVIVVNDGSTDGTTKILKQYKNKIKIINQENRGASAARNRGEQDCSAPFVIFWDADITAKPLMLEKMYQALKKNSQTAYAYSAFKFGFKTFNLWPFDSEKLKKMPYIHTTSLIRHETFPGFDEKLKRFQDWDLFLTMAEKGFTGHFIPEVLFTVKTRGTMSAWLPKFIFKLPWQSKKVKDYKLAENIIKEKHNL</sequence>
<dbReference type="InterPro" id="IPR050834">
    <property type="entry name" value="Glycosyltransf_2"/>
</dbReference>
<dbReference type="EMBL" id="MHIC01000029">
    <property type="protein sequence ID" value="OGY44360.1"/>
    <property type="molecule type" value="Genomic_DNA"/>
</dbReference>
<dbReference type="STRING" id="1797533.A2731_00125"/>
<feature type="domain" description="Glycosyltransferase 2-like" evidence="1">
    <location>
        <begin position="5"/>
        <end position="131"/>
    </location>
</feature>
<dbReference type="Pfam" id="PF00535">
    <property type="entry name" value="Glycos_transf_2"/>
    <property type="match status" value="1"/>
</dbReference>
<evidence type="ECO:0000259" key="1">
    <source>
        <dbReference type="Pfam" id="PF00535"/>
    </source>
</evidence>
<dbReference type="AlphaFoldDB" id="A0A1G1XXQ0"/>
<dbReference type="PANTHER" id="PTHR43685">
    <property type="entry name" value="GLYCOSYLTRANSFERASE"/>
    <property type="match status" value="1"/>
</dbReference>
<comment type="caution">
    <text evidence="2">The sequence shown here is derived from an EMBL/GenBank/DDBJ whole genome shotgun (WGS) entry which is preliminary data.</text>
</comment>
<dbReference type="SUPFAM" id="SSF53448">
    <property type="entry name" value="Nucleotide-diphospho-sugar transferases"/>
    <property type="match status" value="1"/>
</dbReference>
<dbReference type="PANTHER" id="PTHR43685:SF2">
    <property type="entry name" value="GLYCOSYLTRANSFERASE 2-LIKE DOMAIN-CONTAINING PROTEIN"/>
    <property type="match status" value="1"/>
</dbReference>
<gene>
    <name evidence="2" type="ORF">A2731_00125</name>
</gene>
<protein>
    <recommendedName>
        <fullName evidence="1">Glycosyltransferase 2-like domain-containing protein</fullName>
    </recommendedName>
</protein>
<evidence type="ECO:0000313" key="3">
    <source>
        <dbReference type="Proteomes" id="UP000176241"/>
    </source>
</evidence>
<accession>A0A1G1XXQ0</accession>
<dbReference type="CDD" id="cd00761">
    <property type="entry name" value="Glyco_tranf_GTA_type"/>
    <property type="match status" value="1"/>
</dbReference>
<proteinExistence type="predicted"/>
<reference evidence="2 3" key="1">
    <citation type="journal article" date="2016" name="Nat. Commun.">
        <title>Thousands of microbial genomes shed light on interconnected biogeochemical processes in an aquifer system.</title>
        <authorList>
            <person name="Anantharaman K."/>
            <person name="Brown C.T."/>
            <person name="Hug L.A."/>
            <person name="Sharon I."/>
            <person name="Castelle C.J."/>
            <person name="Probst A.J."/>
            <person name="Thomas B.C."/>
            <person name="Singh A."/>
            <person name="Wilkins M.J."/>
            <person name="Karaoz U."/>
            <person name="Brodie E.L."/>
            <person name="Williams K.H."/>
            <person name="Hubbard S.S."/>
            <person name="Banfield J.F."/>
        </authorList>
    </citation>
    <scope>NUCLEOTIDE SEQUENCE [LARGE SCALE GENOMIC DNA]</scope>
</reference>
<dbReference type="Proteomes" id="UP000176241">
    <property type="component" value="Unassembled WGS sequence"/>
</dbReference>
<dbReference type="Gene3D" id="3.90.550.10">
    <property type="entry name" value="Spore Coat Polysaccharide Biosynthesis Protein SpsA, Chain A"/>
    <property type="match status" value="1"/>
</dbReference>
<evidence type="ECO:0000313" key="2">
    <source>
        <dbReference type="EMBL" id="OGY44360.1"/>
    </source>
</evidence>